<reference evidence="2" key="1">
    <citation type="submission" date="2021-04" db="EMBL/GenBank/DDBJ databases">
        <authorList>
            <person name="Tunstrom K."/>
        </authorList>
    </citation>
    <scope>NUCLEOTIDE SEQUENCE</scope>
</reference>
<evidence type="ECO:0000256" key="1">
    <source>
        <dbReference type="SAM" id="MobiDB-lite"/>
    </source>
</evidence>
<sequence>MVPVHAAAGRKKKPRRRGESVAASADVRAQRRRRRARAVRGPVACSARRGRPHRSVEQEPAMPGPRLSRAA</sequence>
<name>A0A8S3XUH9_PARAO</name>
<gene>
    <name evidence="2" type="ORF">PAPOLLO_LOCUS22244</name>
</gene>
<dbReference type="EMBL" id="CAJQZP010001367">
    <property type="protein sequence ID" value="CAG5041780.1"/>
    <property type="molecule type" value="Genomic_DNA"/>
</dbReference>
<evidence type="ECO:0000313" key="3">
    <source>
        <dbReference type="Proteomes" id="UP000691718"/>
    </source>
</evidence>
<dbReference type="AlphaFoldDB" id="A0A8S3XUH9"/>
<feature type="region of interest" description="Disordered" evidence="1">
    <location>
        <begin position="1"/>
        <end position="71"/>
    </location>
</feature>
<proteinExistence type="predicted"/>
<comment type="caution">
    <text evidence="2">The sequence shown here is derived from an EMBL/GenBank/DDBJ whole genome shotgun (WGS) entry which is preliminary data.</text>
</comment>
<organism evidence="2 3">
    <name type="scientific">Parnassius apollo</name>
    <name type="common">Apollo butterfly</name>
    <name type="synonym">Papilio apollo</name>
    <dbReference type="NCBI Taxonomy" id="110799"/>
    <lineage>
        <taxon>Eukaryota</taxon>
        <taxon>Metazoa</taxon>
        <taxon>Ecdysozoa</taxon>
        <taxon>Arthropoda</taxon>
        <taxon>Hexapoda</taxon>
        <taxon>Insecta</taxon>
        <taxon>Pterygota</taxon>
        <taxon>Neoptera</taxon>
        <taxon>Endopterygota</taxon>
        <taxon>Lepidoptera</taxon>
        <taxon>Glossata</taxon>
        <taxon>Ditrysia</taxon>
        <taxon>Papilionoidea</taxon>
        <taxon>Papilionidae</taxon>
        <taxon>Parnassiinae</taxon>
        <taxon>Parnassini</taxon>
        <taxon>Parnassius</taxon>
        <taxon>Parnassius</taxon>
    </lineage>
</organism>
<keyword evidence="3" id="KW-1185">Reference proteome</keyword>
<accession>A0A8S3XUH9</accession>
<dbReference type="Proteomes" id="UP000691718">
    <property type="component" value="Unassembled WGS sequence"/>
</dbReference>
<evidence type="ECO:0000313" key="2">
    <source>
        <dbReference type="EMBL" id="CAG5041780.1"/>
    </source>
</evidence>
<protein>
    <submittedName>
        <fullName evidence="2">(apollo) hypothetical protein</fullName>
    </submittedName>
</protein>